<organism evidence="2 3">
    <name type="scientific">Pedobacter endophyticus</name>
    <dbReference type="NCBI Taxonomy" id="2789740"/>
    <lineage>
        <taxon>Bacteria</taxon>
        <taxon>Pseudomonadati</taxon>
        <taxon>Bacteroidota</taxon>
        <taxon>Sphingobacteriia</taxon>
        <taxon>Sphingobacteriales</taxon>
        <taxon>Sphingobacteriaceae</taxon>
        <taxon>Pedobacter</taxon>
    </lineage>
</organism>
<dbReference type="InterPro" id="IPR002716">
    <property type="entry name" value="PIN_dom"/>
</dbReference>
<dbReference type="SUPFAM" id="SSF88723">
    <property type="entry name" value="PIN domain-like"/>
    <property type="match status" value="1"/>
</dbReference>
<evidence type="ECO:0000259" key="1">
    <source>
        <dbReference type="Pfam" id="PF01850"/>
    </source>
</evidence>
<dbReference type="RefSeq" id="WP_196099841.1">
    <property type="nucleotide sequence ID" value="NZ_CP064939.1"/>
</dbReference>
<dbReference type="Proteomes" id="UP000594759">
    <property type="component" value="Chromosome"/>
</dbReference>
<dbReference type="EMBL" id="CP064939">
    <property type="protein sequence ID" value="QPH40387.1"/>
    <property type="molecule type" value="Genomic_DNA"/>
</dbReference>
<sequence>MNIINLYTDSSPKDCYYILDSNVWLPILGLDDAPTSMHYHDFFDKLVKKETCQILMSAIQLSEILNRLLRFDARKVFDRRYKGKTGSVPNFTFFYKEEYRCSNDFKLKYDAIIDDISAYSSAFKMVEPRQFEFEALTSFKANKMDFNDHYFCLLAQENDATIVTDDADFFGLEVNVATFNLKLYKAFKNSMQAK</sequence>
<dbReference type="KEGG" id="pex:IZT61_03655"/>
<dbReference type="Pfam" id="PF01850">
    <property type="entry name" value="PIN"/>
    <property type="match status" value="1"/>
</dbReference>
<dbReference type="InterPro" id="IPR029060">
    <property type="entry name" value="PIN-like_dom_sf"/>
</dbReference>
<gene>
    <name evidence="2" type="ORF">IZT61_03655</name>
</gene>
<evidence type="ECO:0000313" key="3">
    <source>
        <dbReference type="Proteomes" id="UP000594759"/>
    </source>
</evidence>
<evidence type="ECO:0000313" key="2">
    <source>
        <dbReference type="EMBL" id="QPH40387.1"/>
    </source>
</evidence>
<name>A0A7S9Q071_9SPHI</name>
<feature type="domain" description="PIN" evidence="1">
    <location>
        <begin position="17"/>
        <end position="169"/>
    </location>
</feature>
<protein>
    <submittedName>
        <fullName evidence="2">PIN domain-containing protein</fullName>
    </submittedName>
</protein>
<proteinExistence type="predicted"/>
<keyword evidence="3" id="KW-1185">Reference proteome</keyword>
<accession>A0A7S9Q071</accession>
<dbReference type="Gene3D" id="3.40.50.1010">
    <property type="entry name" value="5'-nuclease"/>
    <property type="match status" value="1"/>
</dbReference>
<reference evidence="2 3" key="1">
    <citation type="submission" date="2020-11" db="EMBL/GenBank/DDBJ databases">
        <title>Pedobacter endophytica, an endophytic bacteria isolated form Carex pumila.</title>
        <authorList>
            <person name="Peng Y."/>
            <person name="Jiang L."/>
            <person name="Lee J."/>
        </authorList>
    </citation>
    <scope>NUCLEOTIDE SEQUENCE [LARGE SCALE GENOMIC DNA]</scope>
    <source>
        <strain evidence="2 3">JBR3-12</strain>
    </source>
</reference>
<dbReference type="AlphaFoldDB" id="A0A7S9Q071"/>